<dbReference type="SUPFAM" id="SSF46785">
    <property type="entry name" value="Winged helix' DNA-binding domain"/>
    <property type="match status" value="1"/>
</dbReference>
<dbReference type="Gene3D" id="1.10.10.10">
    <property type="entry name" value="Winged helix-like DNA-binding domain superfamily/Winged helix DNA-binding domain"/>
    <property type="match status" value="1"/>
</dbReference>
<accession>A0A1S8NHA2</accession>
<evidence type="ECO:0000313" key="3">
    <source>
        <dbReference type="EMBL" id="OOM15773.1"/>
    </source>
</evidence>
<dbReference type="InterPro" id="IPR018309">
    <property type="entry name" value="Tscrpt_reg_PadR_C"/>
</dbReference>
<dbReference type="Pfam" id="PF03551">
    <property type="entry name" value="PadR"/>
    <property type="match status" value="1"/>
</dbReference>
<feature type="domain" description="Transcription regulator PadR N-terminal" evidence="1">
    <location>
        <begin position="11"/>
        <end position="84"/>
    </location>
</feature>
<name>A0A1S8NHA2_CLOSA</name>
<feature type="domain" description="Transcription regulator PadR C-terminal" evidence="2">
    <location>
        <begin position="96"/>
        <end position="181"/>
    </location>
</feature>
<dbReference type="EMBL" id="LZYZ01000001">
    <property type="protein sequence ID" value="OOM15773.1"/>
    <property type="molecule type" value="Genomic_DNA"/>
</dbReference>
<sequence>MAKVNKTKYALLGVLNIMSGSGYDIKKFCDSSIGFFWHENYGHIYPVLQRMESEELVTKQVQQTDGKPSRNVYSITEKGKSELEAWLKLPAEQQPVRSEILLKIFLSKDIPVDNIISNMKQLKEDSEKELLQYSEIENLLKTKKDTVNKKELILWSITLNNGKIDAESKIKWCEETINILKEIKDL</sequence>
<protein>
    <submittedName>
        <fullName evidence="3">Transcriptional regulator PadR-like family protein</fullName>
    </submittedName>
</protein>
<gene>
    <name evidence="3" type="ORF">CLOSAC_00440</name>
</gene>
<proteinExistence type="predicted"/>
<organism evidence="3 4">
    <name type="scientific">Clostridium saccharobutylicum</name>
    <dbReference type="NCBI Taxonomy" id="169679"/>
    <lineage>
        <taxon>Bacteria</taxon>
        <taxon>Bacillati</taxon>
        <taxon>Bacillota</taxon>
        <taxon>Clostridia</taxon>
        <taxon>Eubacteriales</taxon>
        <taxon>Clostridiaceae</taxon>
        <taxon>Clostridium</taxon>
    </lineage>
</organism>
<dbReference type="Proteomes" id="UP000191154">
    <property type="component" value="Unassembled WGS sequence"/>
</dbReference>
<dbReference type="Gene3D" id="6.10.140.190">
    <property type="match status" value="1"/>
</dbReference>
<dbReference type="InterPro" id="IPR036388">
    <property type="entry name" value="WH-like_DNA-bd_sf"/>
</dbReference>
<dbReference type="AlphaFoldDB" id="A0A1S8NHA2"/>
<evidence type="ECO:0000313" key="4">
    <source>
        <dbReference type="Proteomes" id="UP000191154"/>
    </source>
</evidence>
<dbReference type="PANTHER" id="PTHR43252">
    <property type="entry name" value="TRANSCRIPTIONAL REGULATOR YQJI"/>
    <property type="match status" value="1"/>
</dbReference>
<evidence type="ECO:0000259" key="1">
    <source>
        <dbReference type="Pfam" id="PF03551"/>
    </source>
</evidence>
<evidence type="ECO:0000259" key="2">
    <source>
        <dbReference type="Pfam" id="PF10400"/>
    </source>
</evidence>
<dbReference type="Pfam" id="PF10400">
    <property type="entry name" value="Vir_act_alpha_C"/>
    <property type="match status" value="1"/>
</dbReference>
<dbReference type="InterPro" id="IPR005149">
    <property type="entry name" value="Tscrpt_reg_PadR_N"/>
</dbReference>
<comment type="caution">
    <text evidence="3">The sequence shown here is derived from an EMBL/GenBank/DDBJ whole genome shotgun (WGS) entry which is preliminary data.</text>
</comment>
<reference evidence="3 4" key="1">
    <citation type="submission" date="2016-05" db="EMBL/GenBank/DDBJ databases">
        <title>Microbial solvent formation.</title>
        <authorList>
            <person name="Poehlein A."/>
            <person name="Montoya Solano J.D."/>
            <person name="Flitsch S."/>
            <person name="Krabben P."/>
            <person name="Duerre P."/>
            <person name="Daniel R."/>
        </authorList>
    </citation>
    <scope>NUCLEOTIDE SEQUENCE [LARGE SCALE GENOMIC DNA]</scope>
    <source>
        <strain evidence="3 4">L1-8</strain>
    </source>
</reference>
<dbReference type="InterPro" id="IPR036390">
    <property type="entry name" value="WH_DNA-bd_sf"/>
</dbReference>
<dbReference type="PANTHER" id="PTHR43252:SF6">
    <property type="entry name" value="NEGATIVE TRANSCRIPTION REGULATOR PADR"/>
    <property type="match status" value="1"/>
</dbReference>